<dbReference type="Proteomes" id="UP001222275">
    <property type="component" value="Chromosome"/>
</dbReference>
<evidence type="ECO:0000256" key="7">
    <source>
        <dbReference type="RuleBase" id="RU364112"/>
    </source>
</evidence>
<keyword evidence="6 7" id="KW-0408">Iron</keyword>
<keyword evidence="2 7" id="KW-0349">Heme</keyword>
<evidence type="ECO:0000256" key="6">
    <source>
        <dbReference type="ARBA" id="ARBA00023004"/>
    </source>
</evidence>
<evidence type="ECO:0000256" key="2">
    <source>
        <dbReference type="ARBA" id="ARBA00022617"/>
    </source>
</evidence>
<keyword evidence="7" id="KW-1133">Transmembrane helix</keyword>
<dbReference type="InterPro" id="IPR005616">
    <property type="entry name" value="CcmH/CycL/Ccl2/NrfF_N"/>
</dbReference>
<comment type="similarity">
    <text evidence="1 7">Belongs to the CcmH/CycL/Ccl2/NrfF family.</text>
</comment>
<evidence type="ECO:0000256" key="5">
    <source>
        <dbReference type="ARBA" id="ARBA00022748"/>
    </source>
</evidence>
<name>A0ABY8CC18_9GAMM</name>
<keyword evidence="3 7" id="KW-0479">Metal-binding</keyword>
<proteinExistence type="inferred from homology"/>
<sequence>MKMLYLLRSIFFSFLTFTALMHTVNASIETYSFETAQQEKDYNVLIDELRCLVCQNQNLADSNAELAQDLRRQVHTMLVTEKKDKDSVVEFMVERYGDFVLYNPPVKSQTLLLWAGPFIFLLLGIGFLMRIVKQSNNIQPLKNEEAEHFTSKSE</sequence>
<dbReference type="InterPro" id="IPR051263">
    <property type="entry name" value="C-type_cytochrome_biogenesis"/>
</dbReference>
<dbReference type="EMBL" id="CP102381">
    <property type="protein sequence ID" value="WEJ62220.1"/>
    <property type="molecule type" value="Genomic_DNA"/>
</dbReference>
<gene>
    <name evidence="9" type="ORF">NR989_09390</name>
</gene>
<feature type="signal peptide" evidence="7">
    <location>
        <begin position="1"/>
        <end position="21"/>
    </location>
</feature>
<feature type="chain" id="PRO_5044965598" description="Cytochrome c-type biogenesis protein" evidence="7">
    <location>
        <begin position="22"/>
        <end position="154"/>
    </location>
</feature>
<evidence type="ECO:0000259" key="8">
    <source>
        <dbReference type="Pfam" id="PF03918"/>
    </source>
</evidence>
<dbReference type="CDD" id="cd16378">
    <property type="entry name" value="CcmH_N"/>
    <property type="match status" value="1"/>
</dbReference>
<keyword evidence="4 7" id="KW-0732">Signal</keyword>
<accession>A0ABY8CC18</accession>
<evidence type="ECO:0000256" key="4">
    <source>
        <dbReference type="ARBA" id="ARBA00022729"/>
    </source>
</evidence>
<dbReference type="PANTHER" id="PTHR47870:SF1">
    <property type="entry name" value="CYTOCHROME C-TYPE BIOGENESIS PROTEIN CCMH"/>
    <property type="match status" value="1"/>
</dbReference>
<dbReference type="PANTHER" id="PTHR47870">
    <property type="entry name" value="CYTOCHROME C-TYPE BIOGENESIS PROTEIN CCMH"/>
    <property type="match status" value="1"/>
</dbReference>
<keyword evidence="5" id="KW-0201">Cytochrome c-type biogenesis</keyword>
<evidence type="ECO:0000313" key="10">
    <source>
        <dbReference type="Proteomes" id="UP001222275"/>
    </source>
</evidence>
<keyword evidence="7" id="KW-0812">Transmembrane</keyword>
<feature type="transmembrane region" description="Helical" evidence="7">
    <location>
        <begin position="111"/>
        <end position="132"/>
    </location>
</feature>
<dbReference type="Gene3D" id="1.10.8.640">
    <property type="entry name" value="Cytochrome C biogenesis protein"/>
    <property type="match status" value="1"/>
</dbReference>
<evidence type="ECO:0000256" key="3">
    <source>
        <dbReference type="ARBA" id="ARBA00022723"/>
    </source>
</evidence>
<keyword evidence="10" id="KW-1185">Reference proteome</keyword>
<protein>
    <recommendedName>
        <fullName evidence="7">Cytochrome c-type biogenesis protein</fullName>
    </recommendedName>
</protein>
<dbReference type="Pfam" id="PF03918">
    <property type="entry name" value="CcmH"/>
    <property type="match status" value="1"/>
</dbReference>
<dbReference type="InterPro" id="IPR038297">
    <property type="entry name" value="CcmH/CycL/NrfF/Ccl2_sf"/>
</dbReference>
<comment type="function">
    <text evidence="7">Possible subunit of a heme lyase.</text>
</comment>
<keyword evidence="7" id="KW-0472">Membrane</keyword>
<evidence type="ECO:0000256" key="1">
    <source>
        <dbReference type="ARBA" id="ARBA00010342"/>
    </source>
</evidence>
<reference evidence="9 10" key="1">
    <citation type="submission" date="2022-06" db="EMBL/GenBank/DDBJ databases">
        <title>Thiomicrohabdus sp. nov, an obligately chemolithoautotrophic, sulfur-oxidizing bacterium isolated from beach of Guanyin Mountain. Amoy.</title>
        <authorList>
            <person name="Zhu H."/>
        </authorList>
    </citation>
    <scope>NUCLEOTIDE SEQUENCE [LARGE SCALE GENOMIC DNA]</scope>
    <source>
        <strain evidence="9 10">XGS-01</strain>
    </source>
</reference>
<dbReference type="RefSeq" id="WP_275594478.1">
    <property type="nucleotide sequence ID" value="NZ_CP102381.1"/>
</dbReference>
<feature type="domain" description="CcmH/CycL/Ccl2/NrfF N-terminal" evidence="8">
    <location>
        <begin position="16"/>
        <end position="147"/>
    </location>
</feature>
<evidence type="ECO:0000313" key="9">
    <source>
        <dbReference type="EMBL" id="WEJ62220.1"/>
    </source>
</evidence>
<organism evidence="9 10">
    <name type="scientific">Thiomicrorhabdus lithotrophica</name>
    <dbReference type="NCBI Taxonomy" id="2949997"/>
    <lineage>
        <taxon>Bacteria</taxon>
        <taxon>Pseudomonadati</taxon>
        <taxon>Pseudomonadota</taxon>
        <taxon>Gammaproteobacteria</taxon>
        <taxon>Thiotrichales</taxon>
        <taxon>Piscirickettsiaceae</taxon>
        <taxon>Thiomicrorhabdus</taxon>
    </lineage>
</organism>